<feature type="compositionally biased region" description="Basic and acidic residues" evidence="1">
    <location>
        <begin position="38"/>
        <end position="53"/>
    </location>
</feature>
<proteinExistence type="predicted"/>
<feature type="domain" description="L-type lectin-like" evidence="2">
    <location>
        <begin position="1"/>
        <end position="25"/>
    </location>
</feature>
<organism evidence="3 4">
    <name type="scientific">Kipferlia bialata</name>
    <dbReference type="NCBI Taxonomy" id="797122"/>
    <lineage>
        <taxon>Eukaryota</taxon>
        <taxon>Metamonada</taxon>
        <taxon>Carpediemonas-like organisms</taxon>
        <taxon>Kipferlia</taxon>
    </lineage>
</organism>
<feature type="non-terminal residue" evidence="3">
    <location>
        <position position="1"/>
    </location>
</feature>
<feature type="compositionally biased region" description="Polar residues" evidence="1">
    <location>
        <begin position="1"/>
        <end position="14"/>
    </location>
</feature>
<evidence type="ECO:0000259" key="2">
    <source>
        <dbReference type="PROSITE" id="PS51328"/>
    </source>
</evidence>
<protein>
    <recommendedName>
        <fullName evidence="2">L-type lectin-like domain-containing protein</fullName>
    </recommendedName>
</protein>
<keyword evidence="4" id="KW-1185">Reference proteome</keyword>
<evidence type="ECO:0000313" key="3">
    <source>
        <dbReference type="EMBL" id="GIQ91584.1"/>
    </source>
</evidence>
<dbReference type="AlphaFoldDB" id="A0A9K3D9T4"/>
<dbReference type="PROSITE" id="PS51328">
    <property type="entry name" value="L_LECTIN_LIKE"/>
    <property type="match status" value="1"/>
</dbReference>
<evidence type="ECO:0000256" key="1">
    <source>
        <dbReference type="SAM" id="MobiDB-lite"/>
    </source>
</evidence>
<comment type="caution">
    <text evidence="3">The sequence shown here is derived from an EMBL/GenBank/DDBJ whole genome shotgun (WGS) entry which is preliminary data.</text>
</comment>
<dbReference type="EMBL" id="BDIP01007986">
    <property type="protein sequence ID" value="GIQ91584.1"/>
    <property type="molecule type" value="Genomic_DNA"/>
</dbReference>
<dbReference type="InterPro" id="IPR005052">
    <property type="entry name" value="Lectin_leg"/>
</dbReference>
<reference evidence="3 4" key="1">
    <citation type="journal article" date="2018" name="PLoS ONE">
        <title>The draft genome of Kipferlia bialata reveals reductive genome evolution in fornicate parasites.</title>
        <authorList>
            <person name="Tanifuji G."/>
            <person name="Takabayashi S."/>
            <person name="Kume K."/>
            <person name="Takagi M."/>
            <person name="Nakayama T."/>
            <person name="Kamikawa R."/>
            <person name="Inagaki Y."/>
            <person name="Hashimoto T."/>
        </authorList>
    </citation>
    <scope>NUCLEOTIDE SEQUENCE [LARGE SCALE GENOMIC DNA]</scope>
    <source>
        <strain evidence="3">NY0173</strain>
    </source>
</reference>
<evidence type="ECO:0000313" key="4">
    <source>
        <dbReference type="Proteomes" id="UP000265618"/>
    </source>
</evidence>
<dbReference type="GO" id="GO:0016020">
    <property type="term" value="C:membrane"/>
    <property type="evidence" value="ECO:0007669"/>
    <property type="project" value="InterPro"/>
</dbReference>
<feature type="region of interest" description="Disordered" evidence="1">
    <location>
        <begin position="1"/>
        <end position="85"/>
    </location>
</feature>
<name>A0A9K3D9T4_9EUKA</name>
<gene>
    <name evidence="3" type="ORF">KIPB_014917</name>
</gene>
<accession>A0A9K3D9T4</accession>
<dbReference type="Proteomes" id="UP000265618">
    <property type="component" value="Unassembled WGS sequence"/>
</dbReference>
<sequence>ALGISAQTQETSASPDILSLFAQQAAPAEPSLSDEEGEREREGEREGEREESGKPGPLSLAVPATPEAIPDPFALPIDPRAVESE</sequence>